<name>A0ABW5C381_9BACI</name>
<gene>
    <name evidence="3" type="ORF">ACFSKK_24640</name>
</gene>
<protein>
    <submittedName>
        <fullName evidence="3">Aspartate/glutamate racemase family protein</fullName>
    </submittedName>
</protein>
<evidence type="ECO:0000256" key="2">
    <source>
        <dbReference type="ARBA" id="ARBA00023235"/>
    </source>
</evidence>
<sequence>MKTIGILGGMGPFATVDLFQKIVINTPACIDQEHPKIIIYNNPTIPPRIFHTTEENSPLSDLIQTAIVLEQTGADFIIMPCHTAHIWYEQIKNAISIPFYSLIDETVKAMKEEYHSSKNKKALLLATSHTISSKLYQNAFSNSDFELLIPNRREQIIVDSTIKAAKKGMINTHSVAELNFVINSYYNQGVSLLMGCCTEIPLMFSYFTTEMKMIDPTLLLAKFAINQALE</sequence>
<keyword evidence="4" id="KW-1185">Reference proteome</keyword>
<dbReference type="Proteomes" id="UP001597318">
    <property type="component" value="Unassembled WGS sequence"/>
</dbReference>
<organism evidence="3 4">
    <name type="scientific">Metabacillus endolithicus</name>
    <dbReference type="NCBI Taxonomy" id="1535204"/>
    <lineage>
        <taxon>Bacteria</taxon>
        <taxon>Bacillati</taxon>
        <taxon>Bacillota</taxon>
        <taxon>Bacilli</taxon>
        <taxon>Bacillales</taxon>
        <taxon>Bacillaceae</taxon>
        <taxon>Metabacillus</taxon>
    </lineage>
</organism>
<dbReference type="Pfam" id="PF01177">
    <property type="entry name" value="Asp_Glu_race"/>
    <property type="match status" value="1"/>
</dbReference>
<comment type="caution">
    <text evidence="3">The sequence shown here is derived from an EMBL/GenBank/DDBJ whole genome shotgun (WGS) entry which is preliminary data.</text>
</comment>
<dbReference type="RefSeq" id="WP_379053622.1">
    <property type="nucleotide sequence ID" value="NZ_JBHUIK010000009.1"/>
</dbReference>
<dbReference type="EMBL" id="JBHUIK010000009">
    <property type="protein sequence ID" value="MFD2216862.1"/>
    <property type="molecule type" value="Genomic_DNA"/>
</dbReference>
<dbReference type="InterPro" id="IPR015942">
    <property type="entry name" value="Asp/Glu/hydantoin_racemase"/>
</dbReference>
<evidence type="ECO:0000313" key="3">
    <source>
        <dbReference type="EMBL" id="MFD2216862.1"/>
    </source>
</evidence>
<evidence type="ECO:0000256" key="1">
    <source>
        <dbReference type="ARBA" id="ARBA00007847"/>
    </source>
</evidence>
<dbReference type="InterPro" id="IPR004380">
    <property type="entry name" value="Asp_race"/>
</dbReference>
<reference evidence="4" key="1">
    <citation type="journal article" date="2019" name="Int. J. Syst. Evol. Microbiol.">
        <title>The Global Catalogue of Microorganisms (GCM) 10K type strain sequencing project: providing services to taxonomists for standard genome sequencing and annotation.</title>
        <authorList>
            <consortium name="The Broad Institute Genomics Platform"/>
            <consortium name="The Broad Institute Genome Sequencing Center for Infectious Disease"/>
            <person name="Wu L."/>
            <person name="Ma J."/>
        </authorList>
    </citation>
    <scope>NUCLEOTIDE SEQUENCE [LARGE SCALE GENOMIC DNA]</scope>
    <source>
        <strain evidence="4">CGMCC 1.15474</strain>
    </source>
</reference>
<dbReference type="SUPFAM" id="SSF53681">
    <property type="entry name" value="Aspartate/glutamate racemase"/>
    <property type="match status" value="2"/>
</dbReference>
<accession>A0ABW5C381</accession>
<comment type="similarity">
    <text evidence="1">Belongs to the aspartate/glutamate racemases family.</text>
</comment>
<dbReference type="InterPro" id="IPR001920">
    <property type="entry name" value="Asp/Glu_race"/>
</dbReference>
<dbReference type="NCBIfam" id="TIGR00035">
    <property type="entry name" value="asp_race"/>
    <property type="match status" value="1"/>
</dbReference>
<keyword evidence="2" id="KW-0413">Isomerase</keyword>
<dbReference type="PANTHER" id="PTHR21198">
    <property type="entry name" value="GLUTAMATE RACEMASE"/>
    <property type="match status" value="1"/>
</dbReference>
<dbReference type="PANTHER" id="PTHR21198:SF7">
    <property type="entry name" value="ASPARTATE-GLUTAMATE RACEMASE FAMILY"/>
    <property type="match status" value="1"/>
</dbReference>
<dbReference type="Gene3D" id="3.40.50.1860">
    <property type="match status" value="2"/>
</dbReference>
<proteinExistence type="inferred from homology"/>
<evidence type="ECO:0000313" key="4">
    <source>
        <dbReference type="Proteomes" id="UP001597318"/>
    </source>
</evidence>